<keyword evidence="3 13" id="KW-0521">NADP</keyword>
<dbReference type="OrthoDB" id="9812273at2"/>
<comment type="pathway">
    <text evidence="13">Membrane lipid metabolism; glycerophospholipid metabolism.</text>
</comment>
<dbReference type="GO" id="GO:0051287">
    <property type="term" value="F:NAD binding"/>
    <property type="evidence" value="ECO:0007669"/>
    <property type="project" value="InterPro"/>
</dbReference>
<name>A0A235BCN5_9BACL</name>
<evidence type="ECO:0000256" key="14">
    <source>
        <dbReference type="PIRSR" id="PIRSR000114-1"/>
    </source>
</evidence>
<feature type="domain" description="Glycerol-3-phosphate dehydrogenase NAD-dependent C-terminal" evidence="19">
    <location>
        <begin position="183"/>
        <end position="324"/>
    </location>
</feature>
<evidence type="ECO:0000256" key="7">
    <source>
        <dbReference type="ARBA" id="ARBA00023209"/>
    </source>
</evidence>
<dbReference type="SUPFAM" id="SSF48179">
    <property type="entry name" value="6-phosphogluconate dehydrogenase C-terminal domain-like"/>
    <property type="match status" value="1"/>
</dbReference>
<dbReference type="NCBIfam" id="NF000941">
    <property type="entry name" value="PRK00094.1-3"/>
    <property type="match status" value="1"/>
</dbReference>
<feature type="binding site" evidence="15">
    <location>
        <position position="108"/>
    </location>
    <ligand>
        <name>substrate</name>
    </ligand>
</feature>
<dbReference type="NCBIfam" id="NF000942">
    <property type="entry name" value="PRK00094.1-4"/>
    <property type="match status" value="1"/>
</dbReference>
<evidence type="ECO:0000313" key="21">
    <source>
        <dbReference type="Proteomes" id="UP000215459"/>
    </source>
</evidence>
<dbReference type="Pfam" id="PF07479">
    <property type="entry name" value="NAD_Gly3P_dh_C"/>
    <property type="match status" value="1"/>
</dbReference>
<dbReference type="GO" id="GO:0046168">
    <property type="term" value="P:glycerol-3-phosphate catabolic process"/>
    <property type="evidence" value="ECO:0007669"/>
    <property type="project" value="InterPro"/>
</dbReference>
<feature type="binding site" evidence="13">
    <location>
        <position position="13"/>
    </location>
    <ligand>
        <name>NADPH</name>
        <dbReference type="ChEBI" id="CHEBI:57783"/>
    </ligand>
</feature>
<dbReference type="NCBIfam" id="NF000940">
    <property type="entry name" value="PRK00094.1-2"/>
    <property type="match status" value="1"/>
</dbReference>
<dbReference type="InterPro" id="IPR011128">
    <property type="entry name" value="G3P_DH_NAD-dep_N"/>
</dbReference>
<keyword evidence="13" id="KW-0963">Cytoplasm</keyword>
<dbReference type="UniPathway" id="UPA00940"/>
<evidence type="ECO:0000256" key="4">
    <source>
        <dbReference type="ARBA" id="ARBA00023002"/>
    </source>
</evidence>
<feature type="binding site" evidence="16">
    <location>
        <position position="258"/>
    </location>
    <ligand>
        <name>NAD(+)</name>
        <dbReference type="ChEBI" id="CHEBI:57540"/>
    </ligand>
</feature>
<evidence type="ECO:0000256" key="8">
    <source>
        <dbReference type="ARBA" id="ARBA00023264"/>
    </source>
</evidence>
<feature type="binding site" evidence="13">
    <location>
        <position position="141"/>
    </location>
    <ligand>
        <name>sn-glycerol 3-phosphate</name>
        <dbReference type="ChEBI" id="CHEBI:57597"/>
    </ligand>
</feature>
<reference evidence="20 21" key="1">
    <citation type="submission" date="2017-07" db="EMBL/GenBank/DDBJ databases">
        <title>The genome sequence of Paludifilum halophilum highlights mechanisms for microbial adaptation to high salt environemnts.</title>
        <authorList>
            <person name="Belbahri L."/>
        </authorList>
    </citation>
    <scope>NUCLEOTIDE SEQUENCE [LARGE SCALE GENOMIC DNA]</scope>
    <source>
        <strain evidence="20 21">DSM 102817</strain>
    </source>
</reference>
<dbReference type="PIRSF" id="PIRSF000114">
    <property type="entry name" value="Glycerol-3-P_dh"/>
    <property type="match status" value="1"/>
</dbReference>
<dbReference type="HAMAP" id="MF_00394">
    <property type="entry name" value="NAD_Glyc3P_dehydrog"/>
    <property type="match status" value="1"/>
</dbReference>
<dbReference type="Gene3D" id="3.40.50.720">
    <property type="entry name" value="NAD(P)-binding Rossmann-like Domain"/>
    <property type="match status" value="1"/>
</dbReference>
<feature type="binding site" evidence="13">
    <location>
        <position position="258"/>
    </location>
    <ligand>
        <name>sn-glycerol 3-phosphate</name>
        <dbReference type="ChEBI" id="CHEBI:57597"/>
    </ligand>
</feature>
<evidence type="ECO:0000259" key="19">
    <source>
        <dbReference type="Pfam" id="PF07479"/>
    </source>
</evidence>
<evidence type="ECO:0000256" key="3">
    <source>
        <dbReference type="ARBA" id="ARBA00022857"/>
    </source>
</evidence>
<feature type="binding site" evidence="13">
    <location>
        <position position="284"/>
    </location>
    <ligand>
        <name>NADPH</name>
        <dbReference type="ChEBI" id="CHEBI:57783"/>
    </ligand>
</feature>
<dbReference type="InterPro" id="IPR006109">
    <property type="entry name" value="G3P_DH_NAD-dep_C"/>
</dbReference>
<dbReference type="PROSITE" id="PS00957">
    <property type="entry name" value="NAD_G3PDH"/>
    <property type="match status" value="1"/>
</dbReference>
<dbReference type="InterPro" id="IPR036291">
    <property type="entry name" value="NAD(P)-bd_dom_sf"/>
</dbReference>
<feature type="binding site" evidence="16">
    <location>
        <begin position="10"/>
        <end position="15"/>
    </location>
    <ligand>
        <name>NAD(+)</name>
        <dbReference type="ChEBI" id="CHEBI:57540"/>
    </ligand>
</feature>
<evidence type="ECO:0000256" key="6">
    <source>
        <dbReference type="ARBA" id="ARBA00023098"/>
    </source>
</evidence>
<comment type="subcellular location">
    <subcellularLocation>
        <location evidence="13">Cytoplasm</location>
    </subcellularLocation>
</comment>
<evidence type="ECO:0000256" key="10">
    <source>
        <dbReference type="ARBA" id="ARBA00066687"/>
    </source>
</evidence>
<sequence>MTKKKAAVLGAGSWGTVLATVLIDNGYDVTLWARRRELAEEVNRDHRNTGYLPGIALPETLTATVSVEKAAADKDLVLFAVPSQSVREVAREASPHIGENAVVIHASKGFELKSLKRISEVLAEELPLALSDRIAVLSGPSHAEEVVRKSPTTVVVAAGNSEVADEAQALLINSYFRVYTHPDVVGIEIGGSLKNIIALGAGLSDGLGFGDNAKAALITRGLAEMARLGMAMGAQAVTFAGLSGVGDLIVTCTSHHSRNWRAGYLMGQGKTLDQVLREMGMVVEGVKTTQAAQRLAEKYGVEMPITRELYAVLFENKEPKRAVEDLMNRGKTDEMEEMLQGTR</sequence>
<organism evidence="20 21">
    <name type="scientific">Paludifilum halophilum</name>
    <dbReference type="NCBI Taxonomy" id="1642702"/>
    <lineage>
        <taxon>Bacteria</taxon>
        <taxon>Bacillati</taxon>
        <taxon>Bacillota</taxon>
        <taxon>Bacilli</taxon>
        <taxon>Bacillales</taxon>
        <taxon>Thermoactinomycetaceae</taxon>
        <taxon>Paludifilum</taxon>
    </lineage>
</organism>
<proteinExistence type="inferred from homology"/>
<dbReference type="InterPro" id="IPR013328">
    <property type="entry name" value="6PGD_dom2"/>
</dbReference>
<feature type="binding site" evidence="13">
    <location>
        <position position="194"/>
    </location>
    <ligand>
        <name>sn-glycerol 3-phosphate</name>
        <dbReference type="ChEBI" id="CHEBI:57597"/>
    </ligand>
</feature>
<feature type="binding site" evidence="16">
    <location>
        <position position="143"/>
    </location>
    <ligand>
        <name>NAD(+)</name>
        <dbReference type="ChEBI" id="CHEBI:57540"/>
    </ligand>
</feature>
<keyword evidence="13" id="KW-0547">Nucleotide-binding</keyword>
<dbReference type="FunFam" id="1.10.1040.10:FF:000001">
    <property type="entry name" value="Glycerol-3-phosphate dehydrogenase [NAD(P)+]"/>
    <property type="match status" value="1"/>
</dbReference>
<keyword evidence="8 13" id="KW-1208">Phospholipid metabolism</keyword>
<dbReference type="GO" id="GO:0141152">
    <property type="term" value="F:glycerol-3-phosphate dehydrogenase (NAD+) activity"/>
    <property type="evidence" value="ECO:0007669"/>
    <property type="project" value="RHEA"/>
</dbReference>
<evidence type="ECO:0000256" key="12">
    <source>
        <dbReference type="ARBA" id="ARBA00080511"/>
    </source>
</evidence>
<feature type="binding site" evidence="13">
    <location>
        <position position="51"/>
    </location>
    <ligand>
        <name>NADPH</name>
        <dbReference type="ChEBI" id="CHEBI:57783"/>
    </ligand>
</feature>
<evidence type="ECO:0000256" key="5">
    <source>
        <dbReference type="ARBA" id="ARBA00023027"/>
    </source>
</evidence>
<dbReference type="Gene3D" id="1.10.1040.10">
    <property type="entry name" value="N-(1-d-carboxylethyl)-l-norvaline Dehydrogenase, domain 2"/>
    <property type="match status" value="1"/>
</dbReference>
<dbReference type="SUPFAM" id="SSF51735">
    <property type="entry name" value="NAD(P)-binding Rossmann-fold domains"/>
    <property type="match status" value="1"/>
</dbReference>
<feature type="active site" description="Proton acceptor" evidence="13 14">
    <location>
        <position position="194"/>
    </location>
</feature>
<comment type="similarity">
    <text evidence="1 13 17">Belongs to the NAD-dependent glycerol-3-phosphate dehydrogenase family.</text>
</comment>
<evidence type="ECO:0000256" key="13">
    <source>
        <dbReference type="HAMAP-Rule" id="MF_00394"/>
    </source>
</evidence>
<feature type="domain" description="Glycerol-3-phosphate dehydrogenase NAD-dependent N-terminal" evidence="18">
    <location>
        <begin position="5"/>
        <end position="163"/>
    </location>
</feature>
<feature type="binding site" evidence="13">
    <location>
        <position position="258"/>
    </location>
    <ligand>
        <name>NADPH</name>
        <dbReference type="ChEBI" id="CHEBI:57783"/>
    </ligand>
</feature>
<evidence type="ECO:0000313" key="20">
    <source>
        <dbReference type="EMBL" id="OYD09727.1"/>
    </source>
</evidence>
<feature type="binding site" evidence="15">
    <location>
        <begin position="258"/>
        <end position="259"/>
    </location>
    <ligand>
        <name>substrate</name>
    </ligand>
</feature>
<dbReference type="RefSeq" id="WP_094262828.1">
    <property type="nucleotide sequence ID" value="NZ_NOWF01000001.1"/>
</dbReference>
<feature type="binding site" evidence="13">
    <location>
        <position position="257"/>
    </location>
    <ligand>
        <name>sn-glycerol 3-phosphate</name>
        <dbReference type="ChEBI" id="CHEBI:57597"/>
    </ligand>
</feature>
<dbReference type="FunFam" id="3.40.50.720:FF:000019">
    <property type="entry name" value="Glycerol-3-phosphate dehydrogenase [NAD(P)+]"/>
    <property type="match status" value="1"/>
</dbReference>
<keyword evidence="4 13" id="KW-0560">Oxidoreductase</keyword>
<dbReference type="InterPro" id="IPR006168">
    <property type="entry name" value="G3P_DH_NAD-dep"/>
</dbReference>
<feature type="binding site" evidence="13">
    <location>
        <position position="34"/>
    </location>
    <ligand>
        <name>NADPH</name>
        <dbReference type="ChEBI" id="CHEBI:57783"/>
    </ligand>
</feature>
<feature type="binding site" evidence="13">
    <location>
        <position position="139"/>
    </location>
    <ligand>
        <name>sn-glycerol 3-phosphate</name>
        <dbReference type="ChEBI" id="CHEBI:57597"/>
    </ligand>
</feature>
<feature type="binding site" evidence="13">
    <location>
        <position position="247"/>
    </location>
    <ligand>
        <name>sn-glycerol 3-phosphate</name>
        <dbReference type="ChEBI" id="CHEBI:57597"/>
    </ligand>
</feature>
<comment type="function">
    <text evidence="13">Catalyzes the reduction of the glycolytic intermediate dihydroxyacetone phosphate (DHAP) to sn-glycerol 3-phosphate (G3P), the key precursor for phospholipid synthesis.</text>
</comment>
<evidence type="ECO:0000256" key="15">
    <source>
        <dbReference type="PIRSR" id="PIRSR000114-2"/>
    </source>
</evidence>
<feature type="binding site" evidence="13">
    <location>
        <position position="108"/>
    </location>
    <ligand>
        <name>NADPH</name>
        <dbReference type="ChEBI" id="CHEBI:57783"/>
    </ligand>
</feature>
<dbReference type="Proteomes" id="UP000215459">
    <property type="component" value="Unassembled WGS sequence"/>
</dbReference>
<dbReference type="GO" id="GO:0141153">
    <property type="term" value="F:glycerol-3-phosphate dehydrogenase (NADP+) activity"/>
    <property type="evidence" value="ECO:0007669"/>
    <property type="project" value="RHEA"/>
</dbReference>
<evidence type="ECO:0000256" key="11">
    <source>
        <dbReference type="ARBA" id="ARBA00069372"/>
    </source>
</evidence>
<gene>
    <name evidence="13" type="primary">gpsA</name>
    <name evidence="20" type="ORF">CHM34_01650</name>
</gene>
<keyword evidence="21" id="KW-1185">Reference proteome</keyword>
<evidence type="ECO:0000256" key="2">
    <source>
        <dbReference type="ARBA" id="ARBA00022516"/>
    </source>
</evidence>
<feature type="binding site" evidence="13">
    <location>
        <position position="35"/>
    </location>
    <ligand>
        <name>NADPH</name>
        <dbReference type="ChEBI" id="CHEBI:57783"/>
    </ligand>
</feature>
<protein>
    <recommendedName>
        <fullName evidence="11 13">Glycerol-3-phosphate dehydrogenase [NAD(P)+]</fullName>
        <ecNumber evidence="10 13">1.1.1.94</ecNumber>
    </recommendedName>
    <alternativeName>
        <fullName evidence="13">NAD(P)(+)-dependent glycerol-3-phosphate dehydrogenase</fullName>
    </alternativeName>
    <alternativeName>
        <fullName evidence="12 13">NAD(P)H-dependent dihydroxyacetone-phosphate reductase</fullName>
    </alternativeName>
</protein>
<dbReference type="InterPro" id="IPR008927">
    <property type="entry name" value="6-PGluconate_DH-like_C_sf"/>
</dbReference>
<evidence type="ECO:0000256" key="9">
    <source>
        <dbReference type="ARBA" id="ARBA00052716"/>
    </source>
</evidence>
<dbReference type="GO" id="GO:0006650">
    <property type="term" value="P:glycerophospholipid metabolic process"/>
    <property type="evidence" value="ECO:0007669"/>
    <property type="project" value="UniProtKB-UniRule"/>
</dbReference>
<evidence type="ECO:0000256" key="17">
    <source>
        <dbReference type="RuleBase" id="RU000437"/>
    </source>
</evidence>
<feature type="binding site" evidence="13">
    <location>
        <position position="282"/>
    </location>
    <ligand>
        <name>NADPH</name>
        <dbReference type="ChEBI" id="CHEBI:57783"/>
    </ligand>
</feature>
<keyword evidence="5 13" id="KW-0520">NAD</keyword>
<dbReference type="Pfam" id="PF01210">
    <property type="entry name" value="NAD_Gly3P_dh_N"/>
    <property type="match status" value="1"/>
</dbReference>
<keyword evidence="2 13" id="KW-0444">Lipid biosynthesis</keyword>
<dbReference type="EMBL" id="NOWF01000001">
    <property type="protein sequence ID" value="OYD09727.1"/>
    <property type="molecule type" value="Genomic_DNA"/>
</dbReference>
<dbReference type="EC" id="1.1.1.94" evidence="10 13"/>
<dbReference type="AlphaFoldDB" id="A0A235BCN5"/>
<evidence type="ECO:0000256" key="1">
    <source>
        <dbReference type="ARBA" id="ARBA00011009"/>
    </source>
</evidence>
<keyword evidence="7 13" id="KW-0594">Phospholipid biosynthesis</keyword>
<comment type="caution">
    <text evidence="20">The sequence shown here is derived from an EMBL/GenBank/DDBJ whole genome shotgun (WGS) entry which is preliminary data.</text>
</comment>
<feature type="binding site" evidence="13">
    <location>
        <position position="143"/>
    </location>
    <ligand>
        <name>NADPH</name>
        <dbReference type="ChEBI" id="CHEBI:57783"/>
    </ligand>
</feature>
<dbReference type="PANTHER" id="PTHR11728">
    <property type="entry name" value="GLYCEROL-3-PHOSPHATE DEHYDROGENASE"/>
    <property type="match status" value="1"/>
</dbReference>
<dbReference type="GO" id="GO:0005975">
    <property type="term" value="P:carbohydrate metabolic process"/>
    <property type="evidence" value="ECO:0007669"/>
    <property type="project" value="InterPro"/>
</dbReference>
<evidence type="ECO:0000256" key="16">
    <source>
        <dbReference type="PIRSR" id="PIRSR000114-3"/>
    </source>
</evidence>
<dbReference type="PANTHER" id="PTHR11728:SF1">
    <property type="entry name" value="GLYCEROL-3-PHOSPHATE DEHYDROGENASE [NAD(+)] 2, CHLOROPLASTIC"/>
    <property type="match status" value="1"/>
</dbReference>
<comment type="catalytic activity">
    <reaction evidence="13">
        <text>sn-glycerol 3-phosphate + NAD(+) = dihydroxyacetone phosphate + NADH + H(+)</text>
        <dbReference type="Rhea" id="RHEA:11092"/>
        <dbReference type="ChEBI" id="CHEBI:15378"/>
        <dbReference type="ChEBI" id="CHEBI:57540"/>
        <dbReference type="ChEBI" id="CHEBI:57597"/>
        <dbReference type="ChEBI" id="CHEBI:57642"/>
        <dbReference type="ChEBI" id="CHEBI:57945"/>
        <dbReference type="EC" id="1.1.1.94"/>
    </reaction>
</comment>
<accession>A0A235BCN5</accession>
<feature type="binding site" evidence="13">
    <location>
        <position position="108"/>
    </location>
    <ligand>
        <name>sn-glycerol 3-phosphate</name>
        <dbReference type="ChEBI" id="CHEBI:57597"/>
    </ligand>
</feature>
<dbReference type="GO" id="GO:0008654">
    <property type="term" value="P:phospholipid biosynthetic process"/>
    <property type="evidence" value="ECO:0007669"/>
    <property type="project" value="UniProtKB-KW"/>
</dbReference>
<dbReference type="GO" id="GO:0046167">
    <property type="term" value="P:glycerol-3-phosphate biosynthetic process"/>
    <property type="evidence" value="ECO:0007669"/>
    <property type="project" value="UniProtKB-UniRule"/>
</dbReference>
<comment type="catalytic activity">
    <reaction evidence="9">
        <text>sn-glycerol 3-phosphate + NADP(+) = dihydroxyacetone phosphate + NADPH + H(+)</text>
        <dbReference type="Rhea" id="RHEA:11096"/>
        <dbReference type="ChEBI" id="CHEBI:15378"/>
        <dbReference type="ChEBI" id="CHEBI:57597"/>
        <dbReference type="ChEBI" id="CHEBI:57642"/>
        <dbReference type="ChEBI" id="CHEBI:57783"/>
        <dbReference type="ChEBI" id="CHEBI:58349"/>
        <dbReference type="EC" id="1.1.1.94"/>
    </reaction>
    <physiologicalReaction direction="right-to-left" evidence="9">
        <dbReference type="Rhea" id="RHEA:11098"/>
    </physiologicalReaction>
</comment>
<dbReference type="PRINTS" id="PR00077">
    <property type="entry name" value="GPDHDRGNASE"/>
</dbReference>
<feature type="binding site" evidence="13">
    <location>
        <position position="14"/>
    </location>
    <ligand>
        <name>NADPH</name>
        <dbReference type="ChEBI" id="CHEBI:57783"/>
    </ligand>
</feature>
<dbReference type="GO" id="GO:0005829">
    <property type="term" value="C:cytosol"/>
    <property type="evidence" value="ECO:0007669"/>
    <property type="project" value="TreeGrafter"/>
</dbReference>
<evidence type="ECO:0000259" key="18">
    <source>
        <dbReference type="Pfam" id="PF01210"/>
    </source>
</evidence>
<feature type="binding site" evidence="13">
    <location>
        <position position="259"/>
    </location>
    <ligand>
        <name>sn-glycerol 3-phosphate</name>
        <dbReference type="ChEBI" id="CHEBI:57597"/>
    </ligand>
</feature>
<keyword evidence="6 13" id="KW-0443">Lipid metabolism</keyword>